<evidence type="ECO:0000256" key="13">
    <source>
        <dbReference type="SAM" id="MobiDB-lite"/>
    </source>
</evidence>
<evidence type="ECO:0000256" key="7">
    <source>
        <dbReference type="ARBA" id="ARBA00033684"/>
    </source>
</evidence>
<reference evidence="15" key="2">
    <citation type="submission" date="2025-09" db="UniProtKB">
        <authorList>
            <consortium name="Ensembl"/>
        </authorList>
    </citation>
    <scope>IDENTIFICATION</scope>
</reference>
<comment type="catalytic activity">
    <reaction evidence="6">
        <text>3',5'-cyclic AMP + H2O = AMP + H(+)</text>
        <dbReference type="Rhea" id="RHEA:25277"/>
        <dbReference type="ChEBI" id="CHEBI:15377"/>
        <dbReference type="ChEBI" id="CHEBI:15378"/>
        <dbReference type="ChEBI" id="CHEBI:58165"/>
        <dbReference type="ChEBI" id="CHEBI:456215"/>
    </reaction>
    <physiologicalReaction direction="left-to-right" evidence="6">
        <dbReference type="Rhea" id="RHEA:25278"/>
    </physiologicalReaction>
</comment>
<gene>
    <name evidence="15" type="primary">LOC114772872</name>
</gene>
<dbReference type="GO" id="GO:0007165">
    <property type="term" value="P:signal transduction"/>
    <property type="evidence" value="ECO:0007669"/>
    <property type="project" value="InterPro"/>
</dbReference>
<evidence type="ECO:0000256" key="3">
    <source>
        <dbReference type="ARBA" id="ARBA00022723"/>
    </source>
</evidence>
<feature type="binding site" evidence="11">
    <location>
        <position position="367"/>
    </location>
    <ligand>
        <name>Zn(2+)</name>
        <dbReference type="ChEBI" id="CHEBI:29105"/>
        <label>1</label>
    </ligand>
</feature>
<evidence type="ECO:0000256" key="9">
    <source>
        <dbReference type="PIRSR" id="PIRSR623088-1"/>
    </source>
</evidence>
<dbReference type="PROSITE" id="PS51845">
    <property type="entry name" value="PDEASE_I_2"/>
    <property type="match status" value="1"/>
</dbReference>
<comment type="catalytic activity">
    <reaction evidence="7">
        <text>3',5'-cyclic GMP + H2O = GMP + H(+)</text>
        <dbReference type="Rhea" id="RHEA:16957"/>
        <dbReference type="ChEBI" id="CHEBI:15377"/>
        <dbReference type="ChEBI" id="CHEBI:15378"/>
        <dbReference type="ChEBI" id="CHEBI:57746"/>
        <dbReference type="ChEBI" id="CHEBI:58115"/>
    </reaction>
    <physiologicalReaction direction="left-to-right" evidence="7">
        <dbReference type="Rhea" id="RHEA:16958"/>
    </physiologicalReaction>
</comment>
<dbReference type="InterPro" id="IPR036971">
    <property type="entry name" value="PDEase_catalytic_dom_sf"/>
</dbReference>
<dbReference type="SMART" id="SM00471">
    <property type="entry name" value="HDc"/>
    <property type="match status" value="1"/>
</dbReference>
<protein>
    <recommendedName>
        <fullName evidence="12">Phosphodiesterase</fullName>
        <ecNumber evidence="12">3.1.4.-</ecNumber>
    </recommendedName>
</protein>
<dbReference type="EC" id="3.1.4.-" evidence="12"/>
<proteinExistence type="inferred from homology"/>
<dbReference type="Pfam" id="PF08499">
    <property type="entry name" value="PDEase_I_N"/>
    <property type="match status" value="1"/>
</dbReference>
<evidence type="ECO:0000256" key="10">
    <source>
        <dbReference type="PIRSR" id="PIRSR623088-2"/>
    </source>
</evidence>
<evidence type="ECO:0000256" key="12">
    <source>
        <dbReference type="RuleBase" id="RU363067"/>
    </source>
</evidence>
<dbReference type="GO" id="GO:0004114">
    <property type="term" value="F:3',5'-cyclic-nucleotide phosphodiesterase activity"/>
    <property type="evidence" value="ECO:0007669"/>
    <property type="project" value="UniProtKB-EC"/>
</dbReference>
<dbReference type="SUPFAM" id="SSF109604">
    <property type="entry name" value="HD-domain/PDEase-like"/>
    <property type="match status" value="1"/>
</dbReference>
<evidence type="ECO:0000259" key="14">
    <source>
        <dbReference type="PROSITE" id="PS51845"/>
    </source>
</evidence>
<evidence type="ECO:0000256" key="1">
    <source>
        <dbReference type="ARBA" id="ARBA00010664"/>
    </source>
</evidence>
<dbReference type="CDD" id="cd00077">
    <property type="entry name" value="HDc"/>
    <property type="match status" value="1"/>
</dbReference>
<keyword evidence="16" id="KW-1185">Reference proteome</keyword>
<feature type="binding site" evidence="10">
    <location>
        <begin position="220"/>
        <end position="224"/>
    </location>
    <ligand>
        <name>AMP</name>
        <dbReference type="ChEBI" id="CHEBI:456215"/>
    </ligand>
</feature>
<dbReference type="InterPro" id="IPR023088">
    <property type="entry name" value="PDEase"/>
</dbReference>
<name>A0AAY4CGY4_9TELE</name>
<evidence type="ECO:0000256" key="5">
    <source>
        <dbReference type="ARBA" id="ARBA00023149"/>
    </source>
</evidence>
<organism evidence="15 16">
    <name type="scientific">Denticeps clupeoides</name>
    <name type="common">denticle herring</name>
    <dbReference type="NCBI Taxonomy" id="299321"/>
    <lineage>
        <taxon>Eukaryota</taxon>
        <taxon>Metazoa</taxon>
        <taxon>Chordata</taxon>
        <taxon>Craniata</taxon>
        <taxon>Vertebrata</taxon>
        <taxon>Euteleostomi</taxon>
        <taxon>Actinopterygii</taxon>
        <taxon>Neopterygii</taxon>
        <taxon>Teleostei</taxon>
        <taxon>Clupei</taxon>
        <taxon>Clupeiformes</taxon>
        <taxon>Denticipitoidei</taxon>
        <taxon>Denticipitidae</taxon>
        <taxon>Denticeps</taxon>
    </lineage>
</organism>
<feature type="domain" description="PDEase" evidence="14">
    <location>
        <begin position="143"/>
        <end position="492"/>
    </location>
</feature>
<keyword evidence="5" id="KW-0114">cAMP</keyword>
<keyword evidence="3 11" id="KW-0479">Metal-binding</keyword>
<dbReference type="PROSITE" id="PS00126">
    <property type="entry name" value="PDEASE_I_1"/>
    <property type="match status" value="1"/>
</dbReference>
<dbReference type="PANTHER" id="PTHR11347">
    <property type="entry name" value="CYCLIC NUCLEOTIDE PHOSPHODIESTERASE"/>
    <property type="match status" value="1"/>
</dbReference>
<dbReference type="Gene3D" id="1.10.1300.10">
    <property type="entry name" value="3'5'-cyclic nucleotide phosphodiesterase, catalytic domain"/>
    <property type="match status" value="1"/>
</dbReference>
<feature type="binding site" evidence="11">
    <location>
        <position position="224"/>
    </location>
    <ligand>
        <name>Zn(2+)</name>
        <dbReference type="ChEBI" id="CHEBI:29105"/>
        <label>1</label>
    </ligand>
</feature>
<dbReference type="GO" id="GO:0046872">
    <property type="term" value="F:metal ion binding"/>
    <property type="evidence" value="ECO:0007669"/>
    <property type="project" value="UniProtKB-KW"/>
</dbReference>
<dbReference type="InterPro" id="IPR023174">
    <property type="entry name" value="PDEase_CS"/>
</dbReference>
<dbReference type="PRINTS" id="PR00387">
    <property type="entry name" value="PDIESTERASE1"/>
</dbReference>
<feature type="region of interest" description="Disordered" evidence="13">
    <location>
        <begin position="493"/>
        <end position="515"/>
    </location>
</feature>
<feature type="binding site" evidence="11">
    <location>
        <position position="261"/>
    </location>
    <ligand>
        <name>Zn(2+)</name>
        <dbReference type="ChEBI" id="CHEBI:29105"/>
        <label>1</label>
    </ligand>
</feature>
<evidence type="ECO:0000256" key="4">
    <source>
        <dbReference type="ARBA" id="ARBA00022801"/>
    </source>
</evidence>
<dbReference type="Pfam" id="PF00233">
    <property type="entry name" value="PDEase_I"/>
    <property type="match status" value="1"/>
</dbReference>
<evidence type="ECO:0000256" key="11">
    <source>
        <dbReference type="PIRSR" id="PIRSR623088-3"/>
    </source>
</evidence>
<feature type="binding site" evidence="10">
    <location>
        <position position="261"/>
    </location>
    <ligand>
        <name>AMP</name>
        <dbReference type="ChEBI" id="CHEBI:456215"/>
    </ligand>
</feature>
<evidence type="ECO:0000256" key="8">
    <source>
        <dbReference type="ARBA" id="ARBA00033709"/>
    </source>
</evidence>
<feature type="active site" description="Proton donor" evidence="9">
    <location>
        <position position="220"/>
    </location>
</feature>
<dbReference type="Ensembl" id="ENSDCDT00010040120.1">
    <property type="protein sequence ID" value="ENSDCDP00010032358.1"/>
    <property type="gene ID" value="ENSDCDG00010020573.1"/>
</dbReference>
<keyword evidence="2" id="KW-0140">cGMP</keyword>
<accession>A0AAY4CGY4</accession>
<feature type="binding site" evidence="11">
    <location>
        <position position="260"/>
    </location>
    <ligand>
        <name>Zn(2+)</name>
        <dbReference type="ChEBI" id="CHEBI:29105"/>
        <label>1</label>
    </ligand>
</feature>
<evidence type="ECO:0000313" key="15">
    <source>
        <dbReference type="Ensembl" id="ENSDCDP00010032358.1"/>
    </source>
</evidence>
<dbReference type="InterPro" id="IPR002073">
    <property type="entry name" value="PDEase_catalytic_dom"/>
</dbReference>
<keyword evidence="4 12" id="KW-0378">Hydrolase</keyword>
<dbReference type="GeneTree" id="ENSGT00940000155331"/>
<dbReference type="InterPro" id="IPR003607">
    <property type="entry name" value="HD/PDEase_dom"/>
</dbReference>
<comment type="similarity">
    <text evidence="1">Belongs to the cyclic nucleotide phosphodiesterase family. PDE1 subfamily.</text>
</comment>
<sequence length="515" mass="59301">MNQKTQVQTIIVSMSNTLNPECLQNFCPSSGHVFGRLRCMVRQLEEKDVDFEELKKNLDDTASLLEAVYIDGTRYIYLEDDLQQLRSDAVPSEVRDWLASTFTQRTRRPSRRSDEKPKFRSIVHAVQAGIFVERMFRKAYTVAMPDQPAEVVRCLKDVDRWNFDIFALDAASSDHALQTLFIELIIRYDLNSRFKVPISCLMSFLSALEQGYSKYNNPYHSHTHAADVTQTVHCLLLRTGLVHWLSELEVFACLFAAAIHDYEHMGTTNNFHIHTRSELAMIYNDRSVQESHHLSATFRLLQDDQMNIFTNLSREEWIELRALVIEMVLATDMSSHLIQVKGMKSSLQQQERVDKPKALSLLLHTADISHPSKPWVLHSRWTEALMEEFFRQGDKEEELGLPFSPLCDRKTTLVAQSQIGFIDFIVDPTFSLLNDMAEKIVIPLVQENPGPPDPCNRHSLAHVTSELVTFRSTWTRHTEDNKFKWKERACELSFPEGHSPSSDDPSEEKTPRSSL</sequence>
<comment type="cofactor">
    <cofactor evidence="12">
        <name>a divalent metal cation</name>
        <dbReference type="ChEBI" id="CHEBI:60240"/>
    </cofactor>
    <text evidence="12">Binds 2 divalent metal cations per subunit. Site 1 may preferentially bind zinc ions, while site 2 has a preference for magnesium and/or manganese ions.</text>
</comment>
<feature type="binding site" evidence="10">
    <location>
        <position position="418"/>
    </location>
    <ligand>
        <name>AMP</name>
        <dbReference type="ChEBI" id="CHEBI:456215"/>
    </ligand>
</feature>
<feature type="binding site" evidence="11">
    <location>
        <position position="261"/>
    </location>
    <ligand>
        <name>Zn(2+)</name>
        <dbReference type="ChEBI" id="CHEBI:29105"/>
        <label>2</label>
    </ligand>
</feature>
<evidence type="ECO:0000256" key="2">
    <source>
        <dbReference type="ARBA" id="ARBA00022535"/>
    </source>
</evidence>
<feature type="binding site" evidence="10">
    <location>
        <position position="367"/>
    </location>
    <ligand>
        <name>AMP</name>
        <dbReference type="ChEBI" id="CHEBI:456215"/>
    </ligand>
</feature>
<reference evidence="15" key="1">
    <citation type="submission" date="2025-08" db="UniProtKB">
        <authorList>
            <consortium name="Ensembl"/>
        </authorList>
    </citation>
    <scope>IDENTIFICATION</scope>
</reference>
<dbReference type="AlphaFoldDB" id="A0AAY4CGY4"/>
<comment type="catalytic activity">
    <reaction evidence="8">
        <text>a nucleoside 3',5'-cyclic phosphate + H2O = a nucleoside 5'-phosphate + H(+)</text>
        <dbReference type="Rhea" id="RHEA:14653"/>
        <dbReference type="ChEBI" id="CHEBI:15377"/>
        <dbReference type="ChEBI" id="CHEBI:15378"/>
        <dbReference type="ChEBI" id="CHEBI:57867"/>
        <dbReference type="ChEBI" id="CHEBI:58464"/>
        <dbReference type="EC" id="3.1.4.17"/>
    </reaction>
    <physiologicalReaction direction="left-to-right" evidence="8">
        <dbReference type="Rhea" id="RHEA:14654"/>
    </physiologicalReaction>
</comment>
<evidence type="ECO:0000256" key="6">
    <source>
        <dbReference type="ARBA" id="ARBA00033675"/>
    </source>
</evidence>
<dbReference type="Proteomes" id="UP000694580">
    <property type="component" value="Unplaced"/>
</dbReference>
<dbReference type="InterPro" id="IPR013706">
    <property type="entry name" value="PDE1_N"/>
</dbReference>
<evidence type="ECO:0000313" key="16">
    <source>
        <dbReference type="Proteomes" id="UP000694580"/>
    </source>
</evidence>